<dbReference type="VEuPathDB" id="VectorBase:AMEC014306"/>
<feature type="compositionally biased region" description="Basic and acidic residues" evidence="1">
    <location>
        <begin position="234"/>
        <end position="249"/>
    </location>
</feature>
<organism evidence="2 3">
    <name type="scientific">Anopheles melas</name>
    <dbReference type="NCBI Taxonomy" id="34690"/>
    <lineage>
        <taxon>Eukaryota</taxon>
        <taxon>Metazoa</taxon>
        <taxon>Ecdysozoa</taxon>
        <taxon>Arthropoda</taxon>
        <taxon>Hexapoda</taxon>
        <taxon>Insecta</taxon>
        <taxon>Pterygota</taxon>
        <taxon>Neoptera</taxon>
        <taxon>Endopterygota</taxon>
        <taxon>Diptera</taxon>
        <taxon>Nematocera</taxon>
        <taxon>Culicoidea</taxon>
        <taxon>Culicidae</taxon>
        <taxon>Anophelinae</taxon>
        <taxon>Anopheles</taxon>
    </lineage>
</organism>
<proteinExistence type="predicted"/>
<accession>A0A182U5K5</accession>
<keyword evidence="3" id="KW-1185">Reference proteome</keyword>
<sequence length="474" mass="52907">MLYASALDAWMPSCSDENLFCMPAKKNETSLLTVLHGHVLDDRLLEHGELPAAHPRHRRWLAGLPWATGRLWLLWLRDVVVWLLLLLLVHRELLRCILWLSVHLAKTPNARRTSARTSLAWKSPETHRNGDSCEVSPSQSSDYSPLVSLTQDSSFHAINGVSWEWNSPQRLREQQSERTVSVKTKPPLRPKYTDTVAHIVPKKPTGFNKFISKLNLLMEKENLGEQQLSAPEPESSHEHLNAAESDSPHEQQQQDEQLQLDLPGDSCFMDDFFVDVDSKETAAISNSGESDDDIFQEHVIATPVQTSPSITELDDSKLDNLLIEASQTIEQKLNQPTVVPPTLPPLPSVAVETKKAEPNLTIPIEMNDSDMDGFLIQASLMVEEKLSDSSQESTSHGNNAQKKVTHPGGSFATTNSALLPNTETKCSAASNEGTSEITMSQEELKALIEKKRQEALRRLQNNRLKRGMKGPSYG</sequence>
<name>A0A182U5K5_9DIPT</name>
<feature type="region of interest" description="Disordered" evidence="1">
    <location>
        <begin position="224"/>
        <end position="257"/>
    </location>
</feature>
<feature type="region of interest" description="Disordered" evidence="1">
    <location>
        <begin position="115"/>
        <end position="139"/>
    </location>
</feature>
<reference evidence="3" key="1">
    <citation type="submission" date="2014-01" db="EMBL/GenBank/DDBJ databases">
        <title>The Genome Sequence of Anopheles melas CM1001059_A (V2).</title>
        <authorList>
            <consortium name="The Broad Institute Genomics Platform"/>
            <person name="Neafsey D.E."/>
            <person name="Besansky N."/>
            <person name="Howell P."/>
            <person name="Walton C."/>
            <person name="Young S.K."/>
            <person name="Zeng Q."/>
            <person name="Gargeya S."/>
            <person name="Fitzgerald M."/>
            <person name="Haas B."/>
            <person name="Abouelleil A."/>
            <person name="Allen A.W."/>
            <person name="Alvarado L."/>
            <person name="Arachchi H.M."/>
            <person name="Berlin A.M."/>
            <person name="Chapman S.B."/>
            <person name="Gainer-Dewar J."/>
            <person name="Goldberg J."/>
            <person name="Griggs A."/>
            <person name="Gujja S."/>
            <person name="Hansen M."/>
            <person name="Howarth C."/>
            <person name="Imamovic A."/>
            <person name="Ireland A."/>
            <person name="Larimer J."/>
            <person name="McCowan C."/>
            <person name="Murphy C."/>
            <person name="Pearson M."/>
            <person name="Poon T.W."/>
            <person name="Priest M."/>
            <person name="Roberts A."/>
            <person name="Saif S."/>
            <person name="Shea T."/>
            <person name="Sisk P."/>
            <person name="Sykes S."/>
            <person name="Wortman J."/>
            <person name="Nusbaum C."/>
            <person name="Birren B."/>
        </authorList>
    </citation>
    <scope>NUCLEOTIDE SEQUENCE [LARGE SCALE GENOMIC DNA]</scope>
    <source>
        <strain evidence="3">CM1001059</strain>
    </source>
</reference>
<feature type="compositionally biased region" description="Polar residues" evidence="1">
    <location>
        <begin position="388"/>
        <end position="402"/>
    </location>
</feature>
<evidence type="ECO:0000256" key="1">
    <source>
        <dbReference type="SAM" id="MobiDB-lite"/>
    </source>
</evidence>
<evidence type="ECO:0000313" key="3">
    <source>
        <dbReference type="Proteomes" id="UP000075902"/>
    </source>
</evidence>
<evidence type="ECO:0000313" key="2">
    <source>
        <dbReference type="EnsemblMetazoa" id="AMEC014306-PA"/>
    </source>
</evidence>
<dbReference type="AlphaFoldDB" id="A0A182U5K5"/>
<dbReference type="Proteomes" id="UP000075902">
    <property type="component" value="Unassembled WGS sequence"/>
</dbReference>
<protein>
    <submittedName>
        <fullName evidence="2">Uncharacterized protein</fullName>
    </submittedName>
</protein>
<reference evidence="2" key="2">
    <citation type="submission" date="2020-05" db="UniProtKB">
        <authorList>
            <consortium name="EnsemblMetazoa"/>
        </authorList>
    </citation>
    <scope>IDENTIFICATION</scope>
    <source>
        <strain evidence="2">CM1001059</strain>
    </source>
</reference>
<dbReference type="EnsemblMetazoa" id="AMEC014306-RA">
    <property type="protein sequence ID" value="AMEC014306-PA"/>
    <property type="gene ID" value="AMEC014306"/>
</dbReference>
<feature type="region of interest" description="Disordered" evidence="1">
    <location>
        <begin position="386"/>
        <end position="419"/>
    </location>
</feature>